<proteinExistence type="predicted"/>
<protein>
    <submittedName>
        <fullName evidence="1">Uncharacterized protein</fullName>
    </submittedName>
</protein>
<evidence type="ECO:0000313" key="1">
    <source>
        <dbReference type="EMBL" id="VVO41855.1"/>
    </source>
</evidence>
<gene>
    <name evidence="1" type="ORF">PS691_05816</name>
</gene>
<dbReference type="AlphaFoldDB" id="A0A5E7FRQ7"/>
<evidence type="ECO:0000313" key="2">
    <source>
        <dbReference type="Proteomes" id="UP000337909"/>
    </source>
</evidence>
<dbReference type="RefSeq" id="WP_150645585.1">
    <property type="nucleotide sequence ID" value="NZ_CABVHQ010000144.1"/>
</dbReference>
<sequence length="144" mass="16787">MNTELLLTSAVVSALVGGFVSLRTSERKIQIENITQERAKWREQIRVNALKVHKAVSKKDTDVKTPLAELTLVFELLLNPLDPEDIAILKCIEGLSECKEPEKRLPEFSKRVAYLLKHDWERAKREAKPWWWRLFKKSYRESLG</sequence>
<reference evidence="1 2" key="1">
    <citation type="submission" date="2019-09" db="EMBL/GenBank/DDBJ databases">
        <authorList>
            <person name="Chandra G."/>
            <person name="Truman W A."/>
        </authorList>
    </citation>
    <scope>NUCLEOTIDE SEQUENCE [LARGE SCALE GENOMIC DNA]</scope>
    <source>
        <strain evidence="1">PS691</strain>
    </source>
</reference>
<accession>A0A5E7FRQ7</accession>
<dbReference type="EMBL" id="CABVHQ010000144">
    <property type="protein sequence ID" value="VVO41855.1"/>
    <property type="molecule type" value="Genomic_DNA"/>
</dbReference>
<organism evidence="1 2">
    <name type="scientific">Pseudomonas fluorescens</name>
    <dbReference type="NCBI Taxonomy" id="294"/>
    <lineage>
        <taxon>Bacteria</taxon>
        <taxon>Pseudomonadati</taxon>
        <taxon>Pseudomonadota</taxon>
        <taxon>Gammaproteobacteria</taxon>
        <taxon>Pseudomonadales</taxon>
        <taxon>Pseudomonadaceae</taxon>
        <taxon>Pseudomonas</taxon>
    </lineage>
</organism>
<dbReference type="OrthoDB" id="9127558at2"/>
<name>A0A5E7FRQ7_PSEFL</name>
<dbReference type="Proteomes" id="UP000337909">
    <property type="component" value="Unassembled WGS sequence"/>
</dbReference>